<feature type="transmembrane region" description="Helical" evidence="9">
    <location>
        <begin position="165"/>
        <end position="194"/>
    </location>
</feature>
<name>A0A516KEV7_9BACI</name>
<feature type="transmembrane region" description="Helical" evidence="9">
    <location>
        <begin position="114"/>
        <end position="135"/>
    </location>
</feature>
<feature type="transmembrane region" description="Helical" evidence="9">
    <location>
        <begin position="71"/>
        <end position="93"/>
    </location>
</feature>
<keyword evidence="7 9" id="KW-0472">Membrane</keyword>
<keyword evidence="11" id="KW-1185">Reference proteome</keyword>
<dbReference type="Proteomes" id="UP000315215">
    <property type="component" value="Chromosome"/>
</dbReference>
<feature type="transmembrane region" description="Helical" evidence="9">
    <location>
        <begin position="32"/>
        <end position="65"/>
    </location>
</feature>
<evidence type="ECO:0000256" key="4">
    <source>
        <dbReference type="ARBA" id="ARBA00022692"/>
    </source>
</evidence>
<feature type="transmembrane region" description="Helical" evidence="9">
    <location>
        <begin position="394"/>
        <end position="414"/>
    </location>
</feature>
<dbReference type="RefSeq" id="WP_143893050.1">
    <property type="nucleotide sequence ID" value="NZ_CP041666.1"/>
</dbReference>
<keyword evidence="4 9" id="KW-0812">Transmembrane</keyword>
<reference evidence="10 11" key="1">
    <citation type="submission" date="2019-07" db="EMBL/GenBank/DDBJ databases">
        <authorList>
            <person name="Li J."/>
        </authorList>
    </citation>
    <scope>NUCLEOTIDE SEQUENCE [LARGE SCALE GENOMIC DNA]</scope>
    <source>
        <strain evidence="10 11">TKL69</strain>
    </source>
</reference>
<dbReference type="Pfam" id="PF00939">
    <property type="entry name" value="Na_sulph_symp"/>
    <property type="match status" value="1"/>
</dbReference>
<evidence type="ECO:0000313" key="10">
    <source>
        <dbReference type="EMBL" id="QDP39952.1"/>
    </source>
</evidence>
<dbReference type="AlphaFoldDB" id="A0A516KEV7"/>
<proteinExistence type="inferred from homology"/>
<organism evidence="10 11">
    <name type="scientific">Radiobacillus deserti</name>
    <dbReference type="NCBI Taxonomy" id="2594883"/>
    <lineage>
        <taxon>Bacteria</taxon>
        <taxon>Bacillati</taxon>
        <taxon>Bacillota</taxon>
        <taxon>Bacilli</taxon>
        <taxon>Bacillales</taxon>
        <taxon>Bacillaceae</taxon>
        <taxon>Radiobacillus</taxon>
    </lineage>
</organism>
<keyword evidence="5" id="KW-0769">Symport</keyword>
<dbReference type="GO" id="GO:0008514">
    <property type="term" value="F:organic anion transmembrane transporter activity"/>
    <property type="evidence" value="ECO:0007669"/>
    <property type="project" value="UniProtKB-ARBA"/>
</dbReference>
<feature type="transmembrane region" description="Helical" evidence="9">
    <location>
        <begin position="6"/>
        <end position="25"/>
    </location>
</feature>
<dbReference type="GO" id="GO:0015293">
    <property type="term" value="F:symporter activity"/>
    <property type="evidence" value="ECO:0007669"/>
    <property type="project" value="UniProtKB-KW"/>
</dbReference>
<gene>
    <name evidence="10" type="ORF">FN924_07095</name>
</gene>
<feature type="transmembrane region" description="Helical" evidence="9">
    <location>
        <begin position="434"/>
        <end position="454"/>
    </location>
</feature>
<feature type="transmembrane region" description="Helical" evidence="9">
    <location>
        <begin position="206"/>
        <end position="231"/>
    </location>
</feature>
<evidence type="ECO:0000256" key="5">
    <source>
        <dbReference type="ARBA" id="ARBA00022847"/>
    </source>
</evidence>
<feature type="transmembrane region" description="Helical" evidence="9">
    <location>
        <begin position="279"/>
        <end position="302"/>
    </location>
</feature>
<protein>
    <recommendedName>
        <fullName evidence="3">Sodium-dependent dicarboxylate transporter SdcS</fullName>
    </recommendedName>
    <alternativeName>
        <fullName evidence="8">Na(+)/dicarboxylate symporter</fullName>
    </alternativeName>
</protein>
<evidence type="ECO:0000313" key="11">
    <source>
        <dbReference type="Proteomes" id="UP000315215"/>
    </source>
</evidence>
<dbReference type="GO" id="GO:0005886">
    <property type="term" value="C:plasma membrane"/>
    <property type="evidence" value="ECO:0007669"/>
    <property type="project" value="TreeGrafter"/>
</dbReference>
<keyword evidence="5" id="KW-0813">Transport</keyword>
<evidence type="ECO:0000256" key="3">
    <source>
        <dbReference type="ARBA" id="ARBA00020150"/>
    </source>
</evidence>
<accession>A0A516KEV7</accession>
<keyword evidence="6 9" id="KW-1133">Transmembrane helix</keyword>
<dbReference type="PANTHER" id="PTHR10283:SF82">
    <property type="entry name" value="SOLUTE CARRIER FAMILY 13 MEMBER 2"/>
    <property type="match status" value="1"/>
</dbReference>
<dbReference type="GO" id="GO:1905039">
    <property type="term" value="P:carboxylic acid transmembrane transport"/>
    <property type="evidence" value="ECO:0007669"/>
    <property type="project" value="UniProtKB-ARBA"/>
</dbReference>
<comment type="similarity">
    <text evidence="2">Belongs to the SLC13A/DASS transporter (TC 2.A.47) family. NADC subfamily.</text>
</comment>
<dbReference type="InterPro" id="IPR001898">
    <property type="entry name" value="SLC13A/DASS"/>
</dbReference>
<dbReference type="OrthoDB" id="2339361at2"/>
<evidence type="ECO:0000256" key="6">
    <source>
        <dbReference type="ARBA" id="ARBA00022989"/>
    </source>
</evidence>
<evidence type="ECO:0000256" key="9">
    <source>
        <dbReference type="SAM" id="Phobius"/>
    </source>
</evidence>
<comment type="subcellular location">
    <subcellularLocation>
        <location evidence="1">Membrane</location>
        <topology evidence="1">Multi-pass membrane protein</topology>
    </subcellularLocation>
</comment>
<dbReference type="KEGG" id="aqt:FN924_07095"/>
<dbReference type="EMBL" id="CP041666">
    <property type="protein sequence ID" value="QDP39952.1"/>
    <property type="molecule type" value="Genomic_DNA"/>
</dbReference>
<evidence type="ECO:0000256" key="8">
    <source>
        <dbReference type="ARBA" id="ARBA00031174"/>
    </source>
</evidence>
<sequence length="458" mass="51451">MNKKMALFIVCLGLYVLFFVPLLEWDIKVKGLIALLIVQILWIGRVFPLAFSSILLILVLSFHFFSYEETLRYISSDIVWLLFSTFILSKAFIKTGLANRVSLKMLSFSKGSGSFLLLLSFFLMFILAVLIPSNIGKGSLLSSILDRVIKSLEKISDVRNLAKSLFIGVAYLAAISGGFVATGASSTIYTFGIFQDSTHHFSFLTWIMYFAPPILLFIILLWVLLLIHFPYQHLDKELLKSLIDGKVEELGAVNKNEVKISCIMAVTLLLWITQNLHGFSIPLVGLLGASLTVMPGIGVWNWEEARKSVDWDMMIFFASTLMVSGMLIKTDTVGWVANWIVLHNNFASPVIILIVLIVCTALLRIIFVNILGFLTIMLPLALTIGENLIGMEPIIVAMAVFLTGIPGFLLITQSPVHLISFSFGYFDEKDLFRIGKWALFIWLIIVILSATLYWRWIV</sequence>
<feature type="transmembrane region" description="Helical" evidence="9">
    <location>
        <begin position="314"/>
        <end position="337"/>
    </location>
</feature>
<evidence type="ECO:0000256" key="2">
    <source>
        <dbReference type="ARBA" id="ARBA00006772"/>
    </source>
</evidence>
<evidence type="ECO:0000256" key="7">
    <source>
        <dbReference type="ARBA" id="ARBA00023136"/>
    </source>
</evidence>
<feature type="transmembrane region" description="Helical" evidence="9">
    <location>
        <begin position="349"/>
        <end position="382"/>
    </location>
</feature>
<dbReference type="PANTHER" id="PTHR10283">
    <property type="entry name" value="SOLUTE CARRIER FAMILY 13 MEMBER"/>
    <property type="match status" value="1"/>
</dbReference>
<evidence type="ECO:0000256" key="1">
    <source>
        <dbReference type="ARBA" id="ARBA00004141"/>
    </source>
</evidence>